<dbReference type="EMBL" id="PGGS01000577">
    <property type="protein sequence ID" value="PNH02911.1"/>
    <property type="molecule type" value="Genomic_DNA"/>
</dbReference>
<name>A0A2J7ZRL3_9CHLO</name>
<dbReference type="AlphaFoldDB" id="A0A2J7ZRL3"/>
<evidence type="ECO:0000313" key="1">
    <source>
        <dbReference type="EMBL" id="PNH02911.1"/>
    </source>
</evidence>
<dbReference type="OrthoDB" id="552019at2759"/>
<comment type="caution">
    <text evidence="1">The sequence shown here is derived from an EMBL/GenBank/DDBJ whole genome shotgun (WGS) entry which is preliminary data.</text>
</comment>
<accession>A0A2J7ZRL3</accession>
<evidence type="ECO:0000313" key="2">
    <source>
        <dbReference type="Proteomes" id="UP000236333"/>
    </source>
</evidence>
<protein>
    <submittedName>
        <fullName evidence="1">Uncharacterized protein</fullName>
    </submittedName>
</protein>
<gene>
    <name evidence="1" type="ORF">TSOC_011084</name>
</gene>
<proteinExistence type="predicted"/>
<keyword evidence="2" id="KW-1185">Reference proteome</keyword>
<reference evidence="1 2" key="1">
    <citation type="journal article" date="2017" name="Mol. Biol. Evol.">
        <title>The 4-celled Tetrabaena socialis nuclear genome reveals the essential components for genetic control of cell number at the origin of multicellularity in the volvocine lineage.</title>
        <authorList>
            <person name="Featherston J."/>
            <person name="Arakaki Y."/>
            <person name="Hanschen E.R."/>
            <person name="Ferris P.J."/>
            <person name="Michod R.E."/>
            <person name="Olson B.J.S.C."/>
            <person name="Nozaki H."/>
            <person name="Durand P.M."/>
        </authorList>
    </citation>
    <scope>NUCLEOTIDE SEQUENCE [LARGE SCALE GENOMIC DNA]</scope>
    <source>
        <strain evidence="1 2">NIES-571</strain>
    </source>
</reference>
<dbReference type="Proteomes" id="UP000236333">
    <property type="component" value="Unassembled WGS sequence"/>
</dbReference>
<sequence>MLEAQAEAVLRQQRGVAGTGGALVVGPGGGAEARGSITPVPERLWASRNVANNLMRFGEPMQVGEAVGMLEEAVSAARQHYGADHPAQLPVLLDLVAALAAAAANEAAAAGPEAGGQQAQGGGAEGRPPAAVRLDVATEELMALVTALCDRYQSARDPLSCVLLLEAAGAEVGAALRAAQGRSGAAAARGGGGAAAALAAAAELAAELMYALKPPEARAVMTARRDGELPRLLRRLARDFTEELGAYAAGKRNRWVDAWNRREKLPPLRP</sequence>
<organism evidence="1 2">
    <name type="scientific">Tetrabaena socialis</name>
    <dbReference type="NCBI Taxonomy" id="47790"/>
    <lineage>
        <taxon>Eukaryota</taxon>
        <taxon>Viridiplantae</taxon>
        <taxon>Chlorophyta</taxon>
        <taxon>core chlorophytes</taxon>
        <taxon>Chlorophyceae</taxon>
        <taxon>CS clade</taxon>
        <taxon>Chlamydomonadales</taxon>
        <taxon>Tetrabaenaceae</taxon>
        <taxon>Tetrabaena</taxon>
    </lineage>
</organism>